<dbReference type="GO" id="GO:0005737">
    <property type="term" value="C:cytoplasm"/>
    <property type="evidence" value="ECO:0007669"/>
    <property type="project" value="UniProtKB-SubCell"/>
</dbReference>
<evidence type="ECO:0000313" key="14">
    <source>
        <dbReference type="EMBL" id="KIK30626.1"/>
    </source>
</evidence>
<dbReference type="EMBL" id="KN833686">
    <property type="protein sequence ID" value="KIK30626.1"/>
    <property type="molecule type" value="Genomic_DNA"/>
</dbReference>
<dbReference type="Gene3D" id="3.40.50.11030">
    <property type="entry name" value="Threonylcarbamoyl-AMP synthase, C-terminal domain"/>
    <property type="match status" value="1"/>
</dbReference>
<gene>
    <name evidence="14" type="ORF">PISMIDRAFT_26400</name>
</gene>
<evidence type="ECO:0000256" key="7">
    <source>
        <dbReference type="ARBA" id="ARBA00022694"/>
    </source>
</evidence>
<dbReference type="NCBIfam" id="TIGR00057">
    <property type="entry name" value="L-threonylcarbamoyladenylate synthase"/>
    <property type="match status" value="1"/>
</dbReference>
<sequence length="482" mass="52720">MPSQHSRLYRHLVREVAKASIVPRSQRNKEISANFRTLFERNHQSKTFQHDVGNVLTFMHSQRQYKILLDRYNPLVDLTTEERIEATARRCDPSSISFDADGVPLFKSPETLAAIQSASRYLTEDLQAVVFPTETVYGLGALALDASASARIFATKGRPPDNPLIVHVSSQQMLLSLLPAGYTLPSAYRVLIDHFCPGPLTLLFPRDPIKIPNIITAGQPTVAIRIPSHPVARALIAVSNSPLAAPSANSSGKPSPTRAQHVLGDLGGKVGVVLDGGPCDVGLESTVVDGLHEDGNIRVLRPGGVPIEDIERVLIQNFDQGKVPKVLVHRRDFLDEDIERAPTTPGMKYRHYSPSVPVKLLRTISKPPHGEEAITPLDLLNSLKRSLTSCTPLKIGLMTPSDSSIAQGLVNDTEVQWYQYVLGSLAEPAVTAQRLFDGFLTLEKAGVDIILVEEVSEDREGLAIMNRVKKAAGEACWIMTPV</sequence>
<dbReference type="Pfam" id="PF03481">
    <property type="entry name" value="Sua5_C"/>
    <property type="match status" value="1"/>
</dbReference>
<protein>
    <recommendedName>
        <fullName evidence="4">Threonylcarbamoyl-AMP synthase</fullName>
        <ecNumber evidence="3">2.7.7.87</ecNumber>
    </recommendedName>
    <alternativeName>
        <fullName evidence="11">L-threonylcarbamoyladenylate synthase</fullName>
    </alternativeName>
</protein>
<keyword evidence="5" id="KW-0963">Cytoplasm</keyword>
<dbReference type="Pfam" id="PF01300">
    <property type="entry name" value="Sua5_yciO_yrdC"/>
    <property type="match status" value="1"/>
</dbReference>
<feature type="domain" description="YrdC-like" evidence="13">
    <location>
        <begin position="112"/>
        <end position="305"/>
    </location>
</feature>
<dbReference type="GO" id="GO:0003725">
    <property type="term" value="F:double-stranded RNA binding"/>
    <property type="evidence" value="ECO:0007669"/>
    <property type="project" value="InterPro"/>
</dbReference>
<dbReference type="InterPro" id="IPR017945">
    <property type="entry name" value="DHBP_synth_RibB-like_a/b_dom"/>
</dbReference>
<dbReference type="PROSITE" id="PS51163">
    <property type="entry name" value="YRDC"/>
    <property type="match status" value="1"/>
</dbReference>
<evidence type="ECO:0000256" key="10">
    <source>
        <dbReference type="ARBA" id="ARBA00022840"/>
    </source>
</evidence>
<evidence type="ECO:0000256" key="4">
    <source>
        <dbReference type="ARBA" id="ARBA00015492"/>
    </source>
</evidence>
<dbReference type="GO" id="GO:0006450">
    <property type="term" value="P:regulation of translational fidelity"/>
    <property type="evidence" value="ECO:0007669"/>
    <property type="project" value="TreeGrafter"/>
</dbReference>
<keyword evidence="7" id="KW-0819">tRNA processing</keyword>
<dbReference type="InterPro" id="IPR038385">
    <property type="entry name" value="Sua5/YwlC_C"/>
</dbReference>
<comment type="subcellular location">
    <subcellularLocation>
        <location evidence="1">Cytoplasm</location>
    </subcellularLocation>
</comment>
<evidence type="ECO:0000259" key="13">
    <source>
        <dbReference type="PROSITE" id="PS51163"/>
    </source>
</evidence>
<comment type="similarity">
    <text evidence="2">Belongs to the SUA5 family.</text>
</comment>
<keyword evidence="8" id="KW-0548">Nucleotidyltransferase</keyword>
<keyword evidence="10" id="KW-0067">ATP-binding</keyword>
<evidence type="ECO:0000256" key="6">
    <source>
        <dbReference type="ARBA" id="ARBA00022679"/>
    </source>
</evidence>
<dbReference type="OrthoDB" id="412787at2759"/>
<keyword evidence="6" id="KW-0808">Transferase</keyword>
<dbReference type="InterPro" id="IPR005145">
    <property type="entry name" value="Sua5_C"/>
</dbReference>
<dbReference type="GO" id="GO:0000049">
    <property type="term" value="F:tRNA binding"/>
    <property type="evidence" value="ECO:0007669"/>
    <property type="project" value="TreeGrafter"/>
</dbReference>
<dbReference type="STRING" id="765257.A0A0C9ZME6"/>
<dbReference type="InterPro" id="IPR050156">
    <property type="entry name" value="TC-AMP_synthase_SUA5"/>
</dbReference>
<keyword evidence="9" id="KW-0547">Nucleotide-binding</keyword>
<evidence type="ECO:0000256" key="8">
    <source>
        <dbReference type="ARBA" id="ARBA00022695"/>
    </source>
</evidence>
<evidence type="ECO:0000256" key="2">
    <source>
        <dbReference type="ARBA" id="ARBA00007663"/>
    </source>
</evidence>
<evidence type="ECO:0000256" key="1">
    <source>
        <dbReference type="ARBA" id="ARBA00004496"/>
    </source>
</evidence>
<evidence type="ECO:0000256" key="3">
    <source>
        <dbReference type="ARBA" id="ARBA00012584"/>
    </source>
</evidence>
<dbReference type="EC" id="2.7.7.87" evidence="3"/>
<evidence type="ECO:0000313" key="15">
    <source>
        <dbReference type="Proteomes" id="UP000054018"/>
    </source>
</evidence>
<evidence type="ECO:0000256" key="11">
    <source>
        <dbReference type="ARBA" id="ARBA00029774"/>
    </source>
</evidence>
<dbReference type="GO" id="GO:0008033">
    <property type="term" value="P:tRNA processing"/>
    <property type="evidence" value="ECO:0007669"/>
    <property type="project" value="UniProtKB-KW"/>
</dbReference>
<dbReference type="PANTHER" id="PTHR17490">
    <property type="entry name" value="SUA5"/>
    <property type="match status" value="1"/>
</dbReference>
<reference evidence="14 15" key="1">
    <citation type="submission" date="2014-04" db="EMBL/GenBank/DDBJ databases">
        <authorList>
            <consortium name="DOE Joint Genome Institute"/>
            <person name="Kuo A."/>
            <person name="Kohler A."/>
            <person name="Costa M.D."/>
            <person name="Nagy L.G."/>
            <person name="Floudas D."/>
            <person name="Copeland A."/>
            <person name="Barry K.W."/>
            <person name="Cichocki N."/>
            <person name="Veneault-Fourrey C."/>
            <person name="LaButti K."/>
            <person name="Lindquist E.A."/>
            <person name="Lipzen A."/>
            <person name="Lundell T."/>
            <person name="Morin E."/>
            <person name="Murat C."/>
            <person name="Sun H."/>
            <person name="Tunlid A."/>
            <person name="Henrissat B."/>
            <person name="Grigoriev I.V."/>
            <person name="Hibbett D.S."/>
            <person name="Martin F."/>
            <person name="Nordberg H.P."/>
            <person name="Cantor M.N."/>
            <person name="Hua S.X."/>
        </authorList>
    </citation>
    <scope>NUCLEOTIDE SEQUENCE [LARGE SCALE GENOMIC DNA]</scope>
    <source>
        <strain evidence="14 15">441</strain>
    </source>
</reference>
<organism evidence="14 15">
    <name type="scientific">Pisolithus microcarpus 441</name>
    <dbReference type="NCBI Taxonomy" id="765257"/>
    <lineage>
        <taxon>Eukaryota</taxon>
        <taxon>Fungi</taxon>
        <taxon>Dikarya</taxon>
        <taxon>Basidiomycota</taxon>
        <taxon>Agaricomycotina</taxon>
        <taxon>Agaricomycetes</taxon>
        <taxon>Agaricomycetidae</taxon>
        <taxon>Boletales</taxon>
        <taxon>Sclerodermatineae</taxon>
        <taxon>Pisolithaceae</taxon>
        <taxon>Pisolithus</taxon>
    </lineage>
</organism>
<evidence type="ECO:0000256" key="12">
    <source>
        <dbReference type="ARBA" id="ARBA00048366"/>
    </source>
</evidence>
<dbReference type="PANTHER" id="PTHR17490:SF16">
    <property type="entry name" value="THREONYLCARBAMOYL-AMP SYNTHASE"/>
    <property type="match status" value="1"/>
</dbReference>
<comment type="catalytic activity">
    <reaction evidence="12">
        <text>L-threonine + hydrogencarbonate + ATP = L-threonylcarbamoyladenylate + diphosphate + H2O</text>
        <dbReference type="Rhea" id="RHEA:36407"/>
        <dbReference type="ChEBI" id="CHEBI:15377"/>
        <dbReference type="ChEBI" id="CHEBI:17544"/>
        <dbReference type="ChEBI" id="CHEBI:30616"/>
        <dbReference type="ChEBI" id="CHEBI:33019"/>
        <dbReference type="ChEBI" id="CHEBI:57926"/>
        <dbReference type="ChEBI" id="CHEBI:73682"/>
        <dbReference type="EC" id="2.7.7.87"/>
    </reaction>
</comment>
<dbReference type="GO" id="GO:0005524">
    <property type="term" value="F:ATP binding"/>
    <property type="evidence" value="ECO:0007669"/>
    <property type="project" value="UniProtKB-KW"/>
</dbReference>
<dbReference type="SUPFAM" id="SSF55821">
    <property type="entry name" value="YrdC/RibB"/>
    <property type="match status" value="1"/>
</dbReference>
<dbReference type="FunFam" id="3.90.870.10:FF:000009">
    <property type="entry name" value="Threonylcarbamoyl-AMP synthase, putative"/>
    <property type="match status" value="1"/>
</dbReference>
<dbReference type="AlphaFoldDB" id="A0A0C9ZME6"/>
<name>A0A0C9ZME6_9AGAM</name>
<evidence type="ECO:0000256" key="9">
    <source>
        <dbReference type="ARBA" id="ARBA00022741"/>
    </source>
</evidence>
<accession>A0A0C9ZME6</accession>
<dbReference type="Gene3D" id="3.90.870.10">
    <property type="entry name" value="DHBP synthase"/>
    <property type="match status" value="1"/>
</dbReference>
<dbReference type="InterPro" id="IPR006070">
    <property type="entry name" value="Sua5-like_dom"/>
</dbReference>
<dbReference type="Proteomes" id="UP000054018">
    <property type="component" value="Unassembled WGS sequence"/>
</dbReference>
<dbReference type="Pfam" id="PF13233">
    <property type="entry name" value="Complex1_LYR_2"/>
    <property type="match status" value="1"/>
</dbReference>
<dbReference type="GO" id="GO:0061710">
    <property type="term" value="F:L-threonylcarbamoyladenylate synthase"/>
    <property type="evidence" value="ECO:0007669"/>
    <property type="project" value="UniProtKB-EC"/>
</dbReference>
<proteinExistence type="inferred from homology"/>
<reference evidence="15" key="2">
    <citation type="submission" date="2015-01" db="EMBL/GenBank/DDBJ databases">
        <title>Evolutionary Origins and Diversification of the Mycorrhizal Mutualists.</title>
        <authorList>
            <consortium name="DOE Joint Genome Institute"/>
            <consortium name="Mycorrhizal Genomics Consortium"/>
            <person name="Kohler A."/>
            <person name="Kuo A."/>
            <person name="Nagy L.G."/>
            <person name="Floudas D."/>
            <person name="Copeland A."/>
            <person name="Barry K.W."/>
            <person name="Cichocki N."/>
            <person name="Veneault-Fourrey C."/>
            <person name="LaButti K."/>
            <person name="Lindquist E.A."/>
            <person name="Lipzen A."/>
            <person name="Lundell T."/>
            <person name="Morin E."/>
            <person name="Murat C."/>
            <person name="Riley R."/>
            <person name="Ohm R."/>
            <person name="Sun H."/>
            <person name="Tunlid A."/>
            <person name="Henrissat B."/>
            <person name="Grigoriev I.V."/>
            <person name="Hibbett D.S."/>
            <person name="Martin F."/>
        </authorList>
    </citation>
    <scope>NUCLEOTIDE SEQUENCE [LARGE SCALE GENOMIC DNA]</scope>
    <source>
        <strain evidence="15">441</strain>
    </source>
</reference>
<keyword evidence="15" id="KW-1185">Reference proteome</keyword>
<dbReference type="HOGENOM" id="CLU_031397_0_0_1"/>
<evidence type="ECO:0000256" key="5">
    <source>
        <dbReference type="ARBA" id="ARBA00022490"/>
    </source>
</evidence>